<accession>A0A918P4T2</accession>
<gene>
    <name evidence="9" type="ORF">GCM10011289_23900</name>
</gene>
<reference evidence="9" key="2">
    <citation type="submission" date="2020-09" db="EMBL/GenBank/DDBJ databases">
        <authorList>
            <person name="Sun Q."/>
            <person name="Kim S."/>
        </authorList>
    </citation>
    <scope>NUCLEOTIDE SEQUENCE</scope>
    <source>
        <strain evidence="9">KCTC 32182</strain>
    </source>
</reference>
<evidence type="ECO:0000256" key="4">
    <source>
        <dbReference type="ARBA" id="ARBA00022692"/>
    </source>
</evidence>
<dbReference type="Pfam" id="PF26002">
    <property type="entry name" value="Beta-barrel_AprE"/>
    <property type="match status" value="1"/>
</dbReference>
<dbReference type="Gene3D" id="2.40.30.170">
    <property type="match status" value="1"/>
</dbReference>
<evidence type="ECO:0000256" key="7">
    <source>
        <dbReference type="SAM" id="Coils"/>
    </source>
</evidence>
<keyword evidence="3" id="KW-0813">Transport</keyword>
<dbReference type="PRINTS" id="PR01490">
    <property type="entry name" value="RTXTOXIND"/>
</dbReference>
<keyword evidence="7" id="KW-0175">Coiled coil</keyword>
<protein>
    <recommendedName>
        <fullName evidence="8">AprE-like beta-barrel domain-containing protein</fullName>
    </recommendedName>
</protein>
<dbReference type="InterPro" id="IPR006144">
    <property type="entry name" value="Secretion_HlyD_CS"/>
</dbReference>
<comment type="subcellular location">
    <subcellularLocation>
        <location evidence="1">Membrane</location>
        <topology evidence="1">Single-pass membrane protein</topology>
    </subcellularLocation>
</comment>
<evidence type="ECO:0000256" key="5">
    <source>
        <dbReference type="ARBA" id="ARBA00022989"/>
    </source>
</evidence>
<evidence type="ECO:0000259" key="8">
    <source>
        <dbReference type="Pfam" id="PF26002"/>
    </source>
</evidence>
<comment type="similarity">
    <text evidence="2">Belongs to the membrane fusion protein (MFP) (TC 8.A.1) family.</text>
</comment>
<keyword evidence="5" id="KW-1133">Transmembrane helix</keyword>
<proteinExistence type="inferred from homology"/>
<sequence length="294" mass="32411">MNSDTHAIRQQAVQRLAALQRRFDELGADILRLDGQIALQQRRAALAEAAVARFQRLMEAHFIAPAALQDKQAEWLDQQERLGELQLARSAAGRDRDSAAADLADQRIQMQRDLASAGRDVARLEQDLAENEARRRILIRAPHAGTLSALTATVGQTVTTTQTLASLVPQGSPLEAELYAPSQATGFIKPGMTVLLRYPAYPYQKFGPFRGVVREISSGALSAEELSPLGVRGAAYGSEPVYRIRVRLERQEVLAYGRAHALKSGMRVEASVQLETRRLYEWVLDPLYSVGGKV</sequence>
<dbReference type="InterPro" id="IPR050739">
    <property type="entry name" value="MFP"/>
</dbReference>
<evidence type="ECO:0000313" key="10">
    <source>
        <dbReference type="Proteomes" id="UP000645257"/>
    </source>
</evidence>
<dbReference type="InterPro" id="IPR058982">
    <property type="entry name" value="Beta-barrel_AprE"/>
</dbReference>
<keyword evidence="6" id="KW-0472">Membrane</keyword>
<name>A0A918P4T2_9NEIS</name>
<evidence type="ECO:0000313" key="9">
    <source>
        <dbReference type="EMBL" id="GGY19542.1"/>
    </source>
</evidence>
<feature type="domain" description="AprE-like beta-barrel" evidence="8">
    <location>
        <begin position="176"/>
        <end position="274"/>
    </location>
</feature>
<dbReference type="GO" id="GO:0016020">
    <property type="term" value="C:membrane"/>
    <property type="evidence" value="ECO:0007669"/>
    <property type="project" value="UniProtKB-SubCell"/>
</dbReference>
<keyword evidence="10" id="KW-1185">Reference proteome</keyword>
<dbReference type="Proteomes" id="UP000645257">
    <property type="component" value="Unassembled WGS sequence"/>
</dbReference>
<dbReference type="GO" id="GO:0009306">
    <property type="term" value="P:protein secretion"/>
    <property type="evidence" value="ECO:0007669"/>
    <property type="project" value="InterPro"/>
</dbReference>
<keyword evidence="4" id="KW-0812">Transmembrane</keyword>
<evidence type="ECO:0000256" key="3">
    <source>
        <dbReference type="ARBA" id="ARBA00022448"/>
    </source>
</evidence>
<dbReference type="AlphaFoldDB" id="A0A918P4T2"/>
<feature type="coiled-coil region" evidence="7">
    <location>
        <begin position="107"/>
        <end position="141"/>
    </location>
</feature>
<dbReference type="PANTHER" id="PTHR30386:SF28">
    <property type="entry name" value="EXPORTED PROTEIN"/>
    <property type="match status" value="1"/>
</dbReference>
<dbReference type="PROSITE" id="PS00543">
    <property type="entry name" value="HLYD_FAMILY"/>
    <property type="match status" value="1"/>
</dbReference>
<dbReference type="PANTHER" id="PTHR30386">
    <property type="entry name" value="MEMBRANE FUSION SUBUNIT OF EMRAB-TOLC MULTIDRUG EFFLUX PUMP"/>
    <property type="match status" value="1"/>
</dbReference>
<evidence type="ECO:0000256" key="1">
    <source>
        <dbReference type="ARBA" id="ARBA00004167"/>
    </source>
</evidence>
<reference evidence="9" key="1">
    <citation type="journal article" date="2014" name="Int. J. Syst. Evol. Microbiol.">
        <title>Complete genome sequence of Corynebacterium casei LMG S-19264T (=DSM 44701T), isolated from a smear-ripened cheese.</title>
        <authorList>
            <consortium name="US DOE Joint Genome Institute (JGI-PGF)"/>
            <person name="Walter F."/>
            <person name="Albersmeier A."/>
            <person name="Kalinowski J."/>
            <person name="Ruckert C."/>
        </authorList>
    </citation>
    <scope>NUCLEOTIDE SEQUENCE</scope>
    <source>
        <strain evidence="9">KCTC 32182</strain>
    </source>
</reference>
<comment type="caution">
    <text evidence="9">The sequence shown here is derived from an EMBL/GenBank/DDBJ whole genome shotgun (WGS) entry which is preliminary data.</text>
</comment>
<evidence type="ECO:0000256" key="2">
    <source>
        <dbReference type="ARBA" id="ARBA00009477"/>
    </source>
</evidence>
<dbReference type="EMBL" id="BMYX01000013">
    <property type="protein sequence ID" value="GGY19542.1"/>
    <property type="molecule type" value="Genomic_DNA"/>
</dbReference>
<dbReference type="RefSeq" id="WP_215796525.1">
    <property type="nucleotide sequence ID" value="NZ_BMYX01000013.1"/>
</dbReference>
<organism evidence="9 10">
    <name type="scientific">Paludibacterium paludis</name>
    <dbReference type="NCBI Taxonomy" id="1225769"/>
    <lineage>
        <taxon>Bacteria</taxon>
        <taxon>Pseudomonadati</taxon>
        <taxon>Pseudomonadota</taxon>
        <taxon>Betaproteobacteria</taxon>
        <taxon>Neisseriales</taxon>
        <taxon>Chromobacteriaceae</taxon>
        <taxon>Paludibacterium</taxon>
    </lineage>
</organism>
<evidence type="ECO:0000256" key="6">
    <source>
        <dbReference type="ARBA" id="ARBA00023136"/>
    </source>
</evidence>